<proteinExistence type="predicted"/>
<reference evidence="1" key="1">
    <citation type="submission" date="2016-07" db="EMBL/GenBank/DDBJ databases">
        <authorList>
            <person name="Bretaudeau A."/>
        </authorList>
    </citation>
    <scope>NUCLEOTIDE SEQUENCE</scope>
    <source>
        <strain evidence="1">Rice</strain>
        <tissue evidence="1">Whole body</tissue>
    </source>
</reference>
<organism evidence="1">
    <name type="scientific">Spodoptera frugiperda</name>
    <name type="common">Fall armyworm</name>
    <dbReference type="NCBI Taxonomy" id="7108"/>
    <lineage>
        <taxon>Eukaryota</taxon>
        <taxon>Metazoa</taxon>
        <taxon>Ecdysozoa</taxon>
        <taxon>Arthropoda</taxon>
        <taxon>Hexapoda</taxon>
        <taxon>Insecta</taxon>
        <taxon>Pterygota</taxon>
        <taxon>Neoptera</taxon>
        <taxon>Endopterygota</taxon>
        <taxon>Lepidoptera</taxon>
        <taxon>Glossata</taxon>
        <taxon>Ditrysia</taxon>
        <taxon>Noctuoidea</taxon>
        <taxon>Noctuidae</taxon>
        <taxon>Amphipyrinae</taxon>
        <taxon>Spodoptera</taxon>
    </lineage>
</organism>
<accession>A0A2H1V454</accession>
<dbReference type="AlphaFoldDB" id="A0A2H1V454"/>
<gene>
    <name evidence="1" type="ORF">SFRICE_007659</name>
</gene>
<evidence type="ECO:0000313" key="1">
    <source>
        <dbReference type="EMBL" id="SOQ35556.1"/>
    </source>
</evidence>
<protein>
    <submittedName>
        <fullName evidence="1">SFRICE_007659</fullName>
    </submittedName>
</protein>
<name>A0A2H1V454_SPOFR</name>
<dbReference type="EMBL" id="ODYU01000568">
    <property type="protein sequence ID" value="SOQ35556.1"/>
    <property type="molecule type" value="Genomic_DNA"/>
</dbReference>
<sequence length="199" mass="21350">MSSMSSFWSIGGAGGGRGALEASIREDTSVSSFVGDGDLTFGGCTGDLSRSVGDLSRSLDELSRLLGDLSRLLGELSRSLDELFLSLDDRSCSLDELSLCMGDLSRSLDRLSCSVGDLSRSLDNLSRFEGDTQTRYHLALEPDLPPHILIIRGTEVAAADHGAQQQLARDRDQLQPFSAQRTACGEPGKSEIVLYIAPH</sequence>